<protein>
    <recommendedName>
        <fullName evidence="5">LPS export ABC transporter periplasmic protein LptC</fullName>
    </recommendedName>
</protein>
<keyword evidence="2" id="KW-0812">Transmembrane</keyword>
<evidence type="ECO:0000256" key="2">
    <source>
        <dbReference type="SAM" id="Phobius"/>
    </source>
</evidence>
<dbReference type="RefSeq" id="WP_048877134.1">
    <property type="nucleotide sequence ID" value="NZ_BANC01000005.1"/>
</dbReference>
<reference evidence="3 4" key="1">
    <citation type="submission" date="2012-11" db="EMBL/GenBank/DDBJ databases">
        <title>Whole genome sequence of Acidocella aminolytica 101 = DSM 11237.</title>
        <authorList>
            <person name="Azuma Y."/>
            <person name="Higashiura N."/>
            <person name="Hirakawa H."/>
            <person name="Matsushita K."/>
        </authorList>
    </citation>
    <scope>NUCLEOTIDE SEQUENCE [LARGE SCALE GENOMIC DNA]</scope>
    <source>
        <strain evidence="4">101 / DSM 11237</strain>
    </source>
</reference>
<sequence length="219" mass="23431">MNHMNRAPRQSVLDSIRRQRQDAPAELARRSLRVTLLKRALPVAAVALLVALALAPSWQNGPDANRVTYHLSKSSGSETSRMQGATYHGRDQQGQPYTLTAQSAVQKDANNVALIAPQGDITLKSGAWLMLKSANGDYHQKSDKLDLSGGVTLYRNDGVIVTTKQASVDLHAGDASSTNPVQVTGPFGTLSAQNGFTLTGRGSQITFHGPATMTLTQVQ</sequence>
<dbReference type="GO" id="GO:0015221">
    <property type="term" value="F:lipopolysaccharide transmembrane transporter activity"/>
    <property type="evidence" value="ECO:0007669"/>
    <property type="project" value="InterPro"/>
</dbReference>
<proteinExistence type="predicted"/>
<evidence type="ECO:0000256" key="1">
    <source>
        <dbReference type="SAM" id="MobiDB-lite"/>
    </source>
</evidence>
<feature type="transmembrane region" description="Helical" evidence="2">
    <location>
        <begin position="40"/>
        <end position="58"/>
    </location>
</feature>
<dbReference type="NCBIfam" id="TIGR04409">
    <property type="entry name" value="LptC_YrbK"/>
    <property type="match status" value="1"/>
</dbReference>
<evidence type="ECO:0000313" key="3">
    <source>
        <dbReference type="EMBL" id="GAN78639.1"/>
    </source>
</evidence>
<dbReference type="Pfam" id="PF06835">
    <property type="entry name" value="LptC"/>
    <property type="match status" value="1"/>
</dbReference>
<dbReference type="AlphaFoldDB" id="A0A0D6PCR7"/>
<dbReference type="GO" id="GO:0005886">
    <property type="term" value="C:plasma membrane"/>
    <property type="evidence" value="ECO:0007669"/>
    <property type="project" value="InterPro"/>
</dbReference>
<dbReference type="STRING" id="1120923.SAMN02746095_00448"/>
<dbReference type="EMBL" id="BANC01000005">
    <property type="protein sequence ID" value="GAN78639.1"/>
    <property type="molecule type" value="Genomic_DNA"/>
</dbReference>
<feature type="compositionally biased region" description="Polar residues" evidence="1">
    <location>
        <begin position="74"/>
        <end position="83"/>
    </location>
</feature>
<name>A0A0D6PCR7_9PROT</name>
<accession>A0A0D6PCR7</accession>
<dbReference type="Gene3D" id="2.60.450.10">
    <property type="entry name" value="Lipopolysaccharide (LPS) transport protein A like domain"/>
    <property type="match status" value="1"/>
</dbReference>
<keyword evidence="2" id="KW-0472">Membrane</keyword>
<evidence type="ECO:0008006" key="5">
    <source>
        <dbReference type="Google" id="ProtNLM"/>
    </source>
</evidence>
<keyword evidence="2" id="KW-1133">Transmembrane helix</keyword>
<dbReference type="InterPro" id="IPR026265">
    <property type="entry name" value="LptC"/>
</dbReference>
<dbReference type="Proteomes" id="UP000032668">
    <property type="component" value="Unassembled WGS sequence"/>
</dbReference>
<feature type="region of interest" description="Disordered" evidence="1">
    <location>
        <begin position="74"/>
        <end position="94"/>
    </location>
</feature>
<comment type="caution">
    <text evidence="3">The sequence shown here is derived from an EMBL/GenBank/DDBJ whole genome shotgun (WGS) entry which is preliminary data.</text>
</comment>
<organism evidence="3 4">
    <name type="scientific">Acidocella aminolytica 101 = DSM 11237</name>
    <dbReference type="NCBI Taxonomy" id="1120923"/>
    <lineage>
        <taxon>Bacteria</taxon>
        <taxon>Pseudomonadati</taxon>
        <taxon>Pseudomonadota</taxon>
        <taxon>Alphaproteobacteria</taxon>
        <taxon>Acetobacterales</taxon>
        <taxon>Acidocellaceae</taxon>
        <taxon>Acidocella</taxon>
    </lineage>
</organism>
<dbReference type="OrthoDB" id="8441710at2"/>
<gene>
    <name evidence="3" type="ORF">Aam_005_038</name>
</gene>
<dbReference type="InterPro" id="IPR010664">
    <property type="entry name" value="LipoPS_assembly_LptC-rel"/>
</dbReference>
<evidence type="ECO:0000313" key="4">
    <source>
        <dbReference type="Proteomes" id="UP000032668"/>
    </source>
</evidence>
<keyword evidence="4" id="KW-1185">Reference proteome</keyword>